<accession>A0AAD7APT2</accession>
<dbReference type="InterPro" id="IPR011707">
    <property type="entry name" value="Cu-oxidase-like_N"/>
</dbReference>
<keyword evidence="2" id="KW-1133">Transmembrane helix</keyword>
<proteinExistence type="inferred from homology"/>
<keyword evidence="2" id="KW-0812">Transmembrane</keyword>
<comment type="similarity">
    <text evidence="1">Belongs to the multicopper oxidase family.</text>
</comment>
<organism evidence="4 5">
    <name type="scientific">Mycena albidolilacea</name>
    <dbReference type="NCBI Taxonomy" id="1033008"/>
    <lineage>
        <taxon>Eukaryota</taxon>
        <taxon>Fungi</taxon>
        <taxon>Dikarya</taxon>
        <taxon>Basidiomycota</taxon>
        <taxon>Agaricomycotina</taxon>
        <taxon>Agaricomycetes</taxon>
        <taxon>Agaricomycetidae</taxon>
        <taxon>Agaricales</taxon>
        <taxon>Marasmiineae</taxon>
        <taxon>Mycenaceae</taxon>
        <taxon>Mycena</taxon>
    </lineage>
</organism>
<dbReference type="Gene3D" id="2.60.40.420">
    <property type="entry name" value="Cupredoxins - blue copper proteins"/>
    <property type="match status" value="1"/>
</dbReference>
<sequence>MPDAWPNAAADDEQPFLASRAGGGHVNSRRTKPSRRKSTSAISVLVILLLPIVFLLWMTSWTAPLHILSNPISSAAPDALVLDPGFNTSAAQTTRIYHWIVSAVAVPGANRTRTVVNGCSLGPIIEANAHDRILVYVTNGLKEEGTSIHWYLQFNIPPRLAR</sequence>
<gene>
    <name evidence="4" type="ORF">DFH08DRAFT_276953</name>
</gene>
<keyword evidence="5" id="KW-1185">Reference proteome</keyword>
<feature type="domain" description="Plastocyanin-like" evidence="3">
    <location>
        <begin position="108"/>
        <end position="150"/>
    </location>
</feature>
<dbReference type="AlphaFoldDB" id="A0AAD7APT2"/>
<name>A0AAD7APT2_9AGAR</name>
<keyword evidence="2" id="KW-0472">Membrane</keyword>
<dbReference type="InterPro" id="IPR008972">
    <property type="entry name" value="Cupredoxin"/>
</dbReference>
<feature type="transmembrane region" description="Helical" evidence="2">
    <location>
        <begin position="39"/>
        <end position="58"/>
    </location>
</feature>
<dbReference type="SUPFAM" id="SSF49503">
    <property type="entry name" value="Cupredoxins"/>
    <property type="match status" value="1"/>
</dbReference>
<evidence type="ECO:0000313" key="5">
    <source>
        <dbReference type="Proteomes" id="UP001218218"/>
    </source>
</evidence>
<dbReference type="GO" id="GO:0005507">
    <property type="term" value="F:copper ion binding"/>
    <property type="evidence" value="ECO:0007669"/>
    <property type="project" value="InterPro"/>
</dbReference>
<dbReference type="Proteomes" id="UP001218218">
    <property type="component" value="Unassembled WGS sequence"/>
</dbReference>
<evidence type="ECO:0000256" key="1">
    <source>
        <dbReference type="ARBA" id="ARBA00010609"/>
    </source>
</evidence>
<evidence type="ECO:0000259" key="3">
    <source>
        <dbReference type="Pfam" id="PF07732"/>
    </source>
</evidence>
<dbReference type="Pfam" id="PF07732">
    <property type="entry name" value="Cu-oxidase_3"/>
    <property type="match status" value="1"/>
</dbReference>
<reference evidence="4" key="1">
    <citation type="submission" date="2023-03" db="EMBL/GenBank/DDBJ databases">
        <title>Massive genome expansion in bonnet fungi (Mycena s.s.) driven by repeated elements and novel gene families across ecological guilds.</title>
        <authorList>
            <consortium name="Lawrence Berkeley National Laboratory"/>
            <person name="Harder C.B."/>
            <person name="Miyauchi S."/>
            <person name="Viragh M."/>
            <person name="Kuo A."/>
            <person name="Thoen E."/>
            <person name="Andreopoulos B."/>
            <person name="Lu D."/>
            <person name="Skrede I."/>
            <person name="Drula E."/>
            <person name="Henrissat B."/>
            <person name="Morin E."/>
            <person name="Kohler A."/>
            <person name="Barry K."/>
            <person name="LaButti K."/>
            <person name="Morin E."/>
            <person name="Salamov A."/>
            <person name="Lipzen A."/>
            <person name="Mereny Z."/>
            <person name="Hegedus B."/>
            <person name="Baldrian P."/>
            <person name="Stursova M."/>
            <person name="Weitz H."/>
            <person name="Taylor A."/>
            <person name="Grigoriev I.V."/>
            <person name="Nagy L.G."/>
            <person name="Martin F."/>
            <person name="Kauserud H."/>
        </authorList>
    </citation>
    <scope>NUCLEOTIDE SEQUENCE</scope>
    <source>
        <strain evidence="4">CBHHK002</strain>
    </source>
</reference>
<evidence type="ECO:0000256" key="2">
    <source>
        <dbReference type="SAM" id="Phobius"/>
    </source>
</evidence>
<protein>
    <recommendedName>
        <fullName evidence="3">Plastocyanin-like domain-containing protein</fullName>
    </recommendedName>
</protein>
<dbReference type="EMBL" id="JARIHO010000003">
    <property type="protein sequence ID" value="KAJ7364766.1"/>
    <property type="molecule type" value="Genomic_DNA"/>
</dbReference>
<comment type="caution">
    <text evidence="4">The sequence shown here is derived from an EMBL/GenBank/DDBJ whole genome shotgun (WGS) entry which is preliminary data.</text>
</comment>
<evidence type="ECO:0000313" key="4">
    <source>
        <dbReference type="EMBL" id="KAJ7364766.1"/>
    </source>
</evidence>